<organism evidence="1 2">
    <name type="scientific">Durusdinium trenchii</name>
    <dbReference type="NCBI Taxonomy" id="1381693"/>
    <lineage>
        <taxon>Eukaryota</taxon>
        <taxon>Sar</taxon>
        <taxon>Alveolata</taxon>
        <taxon>Dinophyceae</taxon>
        <taxon>Suessiales</taxon>
        <taxon>Symbiodiniaceae</taxon>
        <taxon>Durusdinium</taxon>
    </lineage>
</organism>
<accession>A0ABP0MX97</accession>
<reference evidence="1 2" key="1">
    <citation type="submission" date="2024-02" db="EMBL/GenBank/DDBJ databases">
        <authorList>
            <person name="Chen Y."/>
            <person name="Shah S."/>
            <person name="Dougan E. K."/>
            <person name="Thang M."/>
            <person name="Chan C."/>
        </authorList>
    </citation>
    <scope>NUCLEOTIDE SEQUENCE [LARGE SCALE GENOMIC DNA]</scope>
</reference>
<dbReference type="EMBL" id="CAXAMM010024891">
    <property type="protein sequence ID" value="CAK9056142.1"/>
    <property type="molecule type" value="Genomic_DNA"/>
</dbReference>
<comment type="caution">
    <text evidence="1">The sequence shown here is derived from an EMBL/GenBank/DDBJ whole genome shotgun (WGS) entry which is preliminary data.</text>
</comment>
<protein>
    <submittedName>
        <fullName evidence="1">Uncharacterized protein</fullName>
    </submittedName>
</protein>
<gene>
    <name evidence="1" type="ORF">SCF082_LOCUS30284</name>
</gene>
<name>A0ABP0MX97_9DINO</name>
<sequence length="115" mass="12758">EETLPALHACICLDPSCEELGRKLSEALWKQLRLSPLRRRYGEIEVSTSLLLQGVWSVPQCQAFILLLTPEWLLTPLGVAALRATFRLRSMQLGPELLPVVHVNAFPDGPSSAAR</sequence>
<feature type="non-terminal residue" evidence="1">
    <location>
        <position position="1"/>
    </location>
</feature>
<proteinExistence type="predicted"/>
<evidence type="ECO:0000313" key="1">
    <source>
        <dbReference type="EMBL" id="CAK9056142.1"/>
    </source>
</evidence>
<evidence type="ECO:0000313" key="2">
    <source>
        <dbReference type="Proteomes" id="UP001642464"/>
    </source>
</evidence>
<dbReference type="Proteomes" id="UP001642464">
    <property type="component" value="Unassembled WGS sequence"/>
</dbReference>
<keyword evidence="2" id="KW-1185">Reference proteome</keyword>